<keyword evidence="2" id="KW-1185">Reference proteome</keyword>
<sequence>MCFTFAWTGWEGAAHDCCIFSEALRREELGFPHPTGNKYYLVDAGYPHTWGYMSPYKGENFLRARTRQLRAPTGKKEKFNYLHSSCRNIVERTFGVWKARWSILRDMPTFHIDTQRDIVLATMAIHNYIRKKNTPDMAFQVAENETYMSLLDGEGAPSSDGDNTFTNGENTIYWMAMRDLIATEICTV</sequence>
<proteinExistence type="predicted"/>
<evidence type="ECO:0000313" key="2">
    <source>
        <dbReference type="Proteomes" id="UP001164250"/>
    </source>
</evidence>
<dbReference type="EMBL" id="CM047898">
    <property type="protein sequence ID" value="KAJ0105540.1"/>
    <property type="molecule type" value="Genomic_DNA"/>
</dbReference>
<name>A0ACC1C0P8_9ROSI</name>
<comment type="caution">
    <text evidence="1">The sequence shown here is derived from an EMBL/GenBank/DDBJ whole genome shotgun (WGS) entry which is preliminary data.</text>
</comment>
<evidence type="ECO:0000313" key="1">
    <source>
        <dbReference type="EMBL" id="KAJ0105540.1"/>
    </source>
</evidence>
<reference evidence="2" key="1">
    <citation type="journal article" date="2023" name="G3 (Bethesda)">
        <title>Genome assembly and association tests identify interacting loci associated with vigor, precocity, and sex in interspecific pistachio rootstocks.</title>
        <authorList>
            <person name="Palmer W."/>
            <person name="Jacygrad E."/>
            <person name="Sagayaradj S."/>
            <person name="Cavanaugh K."/>
            <person name="Han R."/>
            <person name="Bertier L."/>
            <person name="Beede B."/>
            <person name="Kafkas S."/>
            <person name="Golino D."/>
            <person name="Preece J."/>
            <person name="Michelmore R."/>
        </authorList>
    </citation>
    <scope>NUCLEOTIDE SEQUENCE [LARGE SCALE GENOMIC DNA]</scope>
</reference>
<organism evidence="1 2">
    <name type="scientific">Pistacia atlantica</name>
    <dbReference type="NCBI Taxonomy" id="434234"/>
    <lineage>
        <taxon>Eukaryota</taxon>
        <taxon>Viridiplantae</taxon>
        <taxon>Streptophyta</taxon>
        <taxon>Embryophyta</taxon>
        <taxon>Tracheophyta</taxon>
        <taxon>Spermatophyta</taxon>
        <taxon>Magnoliopsida</taxon>
        <taxon>eudicotyledons</taxon>
        <taxon>Gunneridae</taxon>
        <taxon>Pentapetalae</taxon>
        <taxon>rosids</taxon>
        <taxon>malvids</taxon>
        <taxon>Sapindales</taxon>
        <taxon>Anacardiaceae</taxon>
        <taxon>Pistacia</taxon>
    </lineage>
</organism>
<gene>
    <name evidence="1" type="ORF">Patl1_19117</name>
</gene>
<protein>
    <submittedName>
        <fullName evidence="1">Uncharacterized protein</fullName>
    </submittedName>
</protein>
<dbReference type="Proteomes" id="UP001164250">
    <property type="component" value="Chromosome 2"/>
</dbReference>
<accession>A0ACC1C0P8</accession>